<dbReference type="SUPFAM" id="SSF141694">
    <property type="entry name" value="AF2212/PG0164-like"/>
    <property type="match status" value="1"/>
</dbReference>
<sequence>MRFTTRVELGGRTATGMEVPAAVVEELGAGKKPPVRVTVGGHTYRSTVAVMGGRYLLPLSAEHRTAAGVAAGDDVEVDIELDTEPREVAVPEDLRVALDGDPAAREAFERLSYSHRRRHVLAVEDAKTPETRQRRVAKALETLRSGGR</sequence>
<dbReference type="Pfam" id="PF08922">
    <property type="entry name" value="DUF1905"/>
    <property type="match status" value="1"/>
</dbReference>
<dbReference type="AlphaFoldDB" id="A0A286GKW6"/>
<gene>
    <name evidence="1" type="ORF">SAMN06272739_1326</name>
</gene>
<evidence type="ECO:0000313" key="1">
    <source>
        <dbReference type="EMBL" id="SOD95729.1"/>
    </source>
</evidence>
<dbReference type="Gene3D" id="2.40.30.100">
    <property type="entry name" value="AF2212/PG0164-like"/>
    <property type="match status" value="1"/>
</dbReference>
<dbReference type="Proteomes" id="UP000219482">
    <property type="component" value="Unassembled WGS sequence"/>
</dbReference>
<protein>
    <recommendedName>
        <fullName evidence="3">Bacteriocin-protection, YdeI or OmpD-Associated</fullName>
    </recommendedName>
</protein>
<proteinExistence type="predicted"/>
<reference evidence="2" key="1">
    <citation type="submission" date="2017-09" db="EMBL/GenBank/DDBJ databases">
        <authorList>
            <person name="Varghese N."/>
            <person name="Submissions S."/>
        </authorList>
    </citation>
    <scope>NUCLEOTIDE SEQUENCE [LARGE SCALE GENOMIC DNA]</scope>
    <source>
        <strain evidence="2">DSM 44270</strain>
    </source>
</reference>
<organism evidence="1 2">
    <name type="scientific">Blastococcus haudaquaticus</name>
    <dbReference type="NCBI Taxonomy" id="1938745"/>
    <lineage>
        <taxon>Bacteria</taxon>
        <taxon>Bacillati</taxon>
        <taxon>Actinomycetota</taxon>
        <taxon>Actinomycetes</taxon>
        <taxon>Geodermatophilales</taxon>
        <taxon>Geodermatophilaceae</taxon>
        <taxon>Blastococcus</taxon>
    </lineage>
</organism>
<name>A0A286GKW6_9ACTN</name>
<dbReference type="InterPro" id="IPR015018">
    <property type="entry name" value="DUF1905"/>
</dbReference>
<accession>A0A286GKW6</accession>
<dbReference type="InterPro" id="IPR037079">
    <property type="entry name" value="AF2212/PG0164-like_sf"/>
</dbReference>
<dbReference type="EMBL" id="OCNK01000001">
    <property type="protein sequence ID" value="SOD95729.1"/>
    <property type="molecule type" value="Genomic_DNA"/>
</dbReference>
<dbReference type="OrthoDB" id="2604865at2"/>
<evidence type="ECO:0000313" key="2">
    <source>
        <dbReference type="Proteomes" id="UP000219482"/>
    </source>
</evidence>
<keyword evidence="2" id="KW-1185">Reference proteome</keyword>
<evidence type="ECO:0008006" key="3">
    <source>
        <dbReference type="Google" id="ProtNLM"/>
    </source>
</evidence>
<dbReference type="Pfam" id="PF13376">
    <property type="entry name" value="OmdA"/>
    <property type="match status" value="1"/>
</dbReference>
<dbReference type="RefSeq" id="WP_097182996.1">
    <property type="nucleotide sequence ID" value="NZ_OCNK01000001.1"/>
</dbReference>